<dbReference type="GO" id="GO:0009898">
    <property type="term" value="C:cytoplasmic side of plasma membrane"/>
    <property type="evidence" value="ECO:0007669"/>
    <property type="project" value="TreeGrafter"/>
</dbReference>
<dbReference type="Pfam" id="PF26563">
    <property type="entry name" value="Rv3660c_N"/>
    <property type="match status" value="1"/>
</dbReference>
<dbReference type="GO" id="GO:0005829">
    <property type="term" value="C:cytosol"/>
    <property type="evidence" value="ECO:0007669"/>
    <property type="project" value="TreeGrafter"/>
</dbReference>
<dbReference type="PANTHER" id="PTHR43384:SF11">
    <property type="entry name" value="SEPTUM SITE DETERMINING PROTEIN"/>
    <property type="match status" value="1"/>
</dbReference>
<feature type="domain" description="Rv3660c-like CheY-like N-terminal" evidence="1">
    <location>
        <begin position="25"/>
        <end position="124"/>
    </location>
</feature>
<dbReference type="InterPro" id="IPR050625">
    <property type="entry name" value="ParA/MinD_ATPase"/>
</dbReference>
<sequence precursor="true">MWKRCAAAMVSGMSPAQTPILVAISNPVLHPEAIHIAAATGRKIIDTTEPAEIIRHYRRVDAVLIDADTVSGLGELPRRRHVYFLVADSGPVDWRLALGCHADNALVIPAQAAELLGALGREKHSAEGQGKVLGITGSAGGAGASTLAVALARQARRVGEVALIDADPRAGGLDLLLGLEDVSGARWQDLSFGEGAIAVGELRAALPTSRDGITLLTGARATIADPYELSGSELISALESLRSGPELTVVDLPVGREVTEAAVEHCDRVLLLVPAEVRPVAAAAQQVARWRSRQVEVELILRHRGWSGLGVPEVENITRAEVIAELGTISRLSKQTEMQGLPENLPRPLLLAAQAGLAAVEVLNREQLRR</sequence>
<dbReference type="GO" id="GO:0051782">
    <property type="term" value="P:negative regulation of cell division"/>
    <property type="evidence" value="ECO:0007669"/>
    <property type="project" value="TreeGrafter"/>
</dbReference>
<name>A0A6B8W8G3_9CORY</name>
<accession>A0A6B8W8G3</accession>
<dbReference type="Gene3D" id="3.40.50.300">
    <property type="entry name" value="P-loop containing nucleotide triphosphate hydrolases"/>
    <property type="match status" value="1"/>
</dbReference>
<dbReference type="AlphaFoldDB" id="A0A6B8W8G3"/>
<dbReference type="InterPro" id="IPR022521">
    <property type="entry name" value="Rv3660c"/>
</dbReference>
<keyword evidence="3" id="KW-1185">Reference proteome</keyword>
<evidence type="ECO:0000313" key="2">
    <source>
        <dbReference type="EMBL" id="QGU06280.1"/>
    </source>
</evidence>
<protein>
    <recommendedName>
        <fullName evidence="1">Rv3660c-like CheY-like N-terminal domain-containing protein</fullName>
    </recommendedName>
</protein>
<evidence type="ECO:0000259" key="1">
    <source>
        <dbReference type="Pfam" id="PF26563"/>
    </source>
</evidence>
<evidence type="ECO:0000313" key="3">
    <source>
        <dbReference type="Proteomes" id="UP000424462"/>
    </source>
</evidence>
<dbReference type="PANTHER" id="PTHR43384">
    <property type="entry name" value="SEPTUM SITE-DETERMINING PROTEIN MIND HOMOLOG, CHLOROPLASTIC-RELATED"/>
    <property type="match status" value="1"/>
</dbReference>
<proteinExistence type="predicted"/>
<organism evidence="2 3">
    <name type="scientific">Corynebacterium occultum</name>
    <dbReference type="NCBI Taxonomy" id="2675219"/>
    <lineage>
        <taxon>Bacteria</taxon>
        <taxon>Bacillati</taxon>
        <taxon>Actinomycetota</taxon>
        <taxon>Actinomycetes</taxon>
        <taxon>Mycobacteriales</taxon>
        <taxon>Corynebacteriaceae</taxon>
        <taxon>Corynebacterium</taxon>
    </lineage>
</organism>
<dbReference type="Proteomes" id="UP000424462">
    <property type="component" value="Chromosome"/>
</dbReference>
<reference evidence="2 3" key="1">
    <citation type="submission" date="2019-11" db="EMBL/GenBank/DDBJ databases">
        <title>Complete genome sequence of Corynebacterium kalinowskii 1959, a novel Corynebacterium species isolated from soil of a small paddock in Vilsendorf, Germany.</title>
        <authorList>
            <person name="Schaffert L."/>
            <person name="Ruwe M."/>
            <person name="Milse J."/>
            <person name="Hanuschka K."/>
            <person name="Ortseifen V."/>
            <person name="Droste J."/>
            <person name="Brandt D."/>
            <person name="Schlueter L."/>
            <person name="Kutter Y."/>
            <person name="Vinke S."/>
            <person name="Viehoefer P."/>
            <person name="Jacob L."/>
            <person name="Luebke N.-C."/>
            <person name="Schulte-Berndt E."/>
            <person name="Hain C."/>
            <person name="Linder M."/>
            <person name="Schmidt P."/>
            <person name="Wollenschlaeger L."/>
            <person name="Luttermann T."/>
            <person name="Thieme E."/>
            <person name="Hassa J."/>
            <person name="Haak M."/>
            <person name="Wittchen M."/>
            <person name="Mentz A."/>
            <person name="Persicke M."/>
            <person name="Busche T."/>
            <person name="Ruckert C."/>
        </authorList>
    </citation>
    <scope>NUCLEOTIDE SEQUENCE [LARGE SCALE GENOMIC DNA]</scope>
    <source>
        <strain evidence="2 3">2039</strain>
    </source>
</reference>
<gene>
    <name evidence="2" type="ORF">COCCU_01600</name>
</gene>
<dbReference type="NCBIfam" id="TIGR03815">
    <property type="entry name" value="CpaE_hom_Actino"/>
    <property type="match status" value="1"/>
</dbReference>
<dbReference type="InterPro" id="IPR059050">
    <property type="entry name" value="Rv3660c_N"/>
</dbReference>
<dbReference type="KEGG" id="cok:COCCU_01600"/>
<dbReference type="EMBL" id="CP046455">
    <property type="protein sequence ID" value="QGU06280.1"/>
    <property type="molecule type" value="Genomic_DNA"/>
</dbReference>
<dbReference type="SUPFAM" id="SSF52540">
    <property type="entry name" value="P-loop containing nucleoside triphosphate hydrolases"/>
    <property type="match status" value="1"/>
</dbReference>
<dbReference type="GO" id="GO:0016887">
    <property type="term" value="F:ATP hydrolysis activity"/>
    <property type="evidence" value="ECO:0007669"/>
    <property type="project" value="TreeGrafter"/>
</dbReference>
<dbReference type="InterPro" id="IPR027417">
    <property type="entry name" value="P-loop_NTPase"/>
</dbReference>
<dbReference type="GO" id="GO:0005524">
    <property type="term" value="F:ATP binding"/>
    <property type="evidence" value="ECO:0007669"/>
    <property type="project" value="TreeGrafter"/>
</dbReference>